<comment type="caution">
    <text evidence="1">The sequence shown here is derived from an EMBL/GenBank/DDBJ whole genome shotgun (WGS) entry which is preliminary data.</text>
</comment>
<keyword evidence="2" id="KW-1185">Reference proteome</keyword>
<evidence type="ECO:0000313" key="1">
    <source>
        <dbReference type="EMBL" id="KAH7902803.1"/>
    </source>
</evidence>
<name>A0ACB7ZR48_9AGAM</name>
<sequence length="82" mass="8434">MFASRIFALVAFAIAVAAADCGGSLHAYCCEKADGPYPKGYVGEHCAVASGTCPAKKHVAICCQQLKGDTAYFCGQPTEGGQ</sequence>
<organism evidence="1 2">
    <name type="scientific">Hygrophoropsis aurantiaca</name>
    <dbReference type="NCBI Taxonomy" id="72124"/>
    <lineage>
        <taxon>Eukaryota</taxon>
        <taxon>Fungi</taxon>
        <taxon>Dikarya</taxon>
        <taxon>Basidiomycota</taxon>
        <taxon>Agaricomycotina</taxon>
        <taxon>Agaricomycetes</taxon>
        <taxon>Agaricomycetidae</taxon>
        <taxon>Boletales</taxon>
        <taxon>Coniophorineae</taxon>
        <taxon>Hygrophoropsidaceae</taxon>
        <taxon>Hygrophoropsis</taxon>
    </lineage>
</organism>
<gene>
    <name evidence="1" type="ORF">BJ138DRAFT_1168825</name>
</gene>
<reference evidence="1" key="1">
    <citation type="journal article" date="2021" name="New Phytol.">
        <title>Evolutionary innovations through gain and loss of genes in the ectomycorrhizal Boletales.</title>
        <authorList>
            <person name="Wu G."/>
            <person name="Miyauchi S."/>
            <person name="Morin E."/>
            <person name="Kuo A."/>
            <person name="Drula E."/>
            <person name="Varga T."/>
            <person name="Kohler A."/>
            <person name="Feng B."/>
            <person name="Cao Y."/>
            <person name="Lipzen A."/>
            <person name="Daum C."/>
            <person name="Hundley H."/>
            <person name="Pangilinan J."/>
            <person name="Johnson J."/>
            <person name="Barry K."/>
            <person name="LaButti K."/>
            <person name="Ng V."/>
            <person name="Ahrendt S."/>
            <person name="Min B."/>
            <person name="Choi I.G."/>
            <person name="Park H."/>
            <person name="Plett J.M."/>
            <person name="Magnuson J."/>
            <person name="Spatafora J.W."/>
            <person name="Nagy L.G."/>
            <person name="Henrissat B."/>
            <person name="Grigoriev I.V."/>
            <person name="Yang Z.L."/>
            <person name="Xu J."/>
            <person name="Martin F.M."/>
        </authorList>
    </citation>
    <scope>NUCLEOTIDE SEQUENCE</scope>
    <source>
        <strain evidence="1">ATCC 28755</strain>
    </source>
</reference>
<dbReference type="EMBL" id="MU269523">
    <property type="protein sequence ID" value="KAH7902803.1"/>
    <property type="molecule type" value="Genomic_DNA"/>
</dbReference>
<accession>A0ACB7ZR48</accession>
<proteinExistence type="predicted"/>
<protein>
    <submittedName>
        <fullName evidence="1">Uncharacterized protein</fullName>
    </submittedName>
</protein>
<evidence type="ECO:0000313" key="2">
    <source>
        <dbReference type="Proteomes" id="UP000790377"/>
    </source>
</evidence>
<dbReference type="Proteomes" id="UP000790377">
    <property type="component" value="Unassembled WGS sequence"/>
</dbReference>